<keyword evidence="3" id="KW-1185">Reference proteome</keyword>
<name>B0YB51_ASPFC</name>
<protein>
    <recommendedName>
        <fullName evidence="4">Secreted protein</fullName>
    </recommendedName>
</protein>
<accession>B0YB51</accession>
<organism evidence="2 3">
    <name type="scientific">Aspergillus fumigatus (strain CBS 144.89 / FGSC A1163 / CEA10)</name>
    <name type="common">Neosartorya fumigata</name>
    <dbReference type="NCBI Taxonomy" id="451804"/>
    <lineage>
        <taxon>Eukaryota</taxon>
        <taxon>Fungi</taxon>
        <taxon>Dikarya</taxon>
        <taxon>Ascomycota</taxon>
        <taxon>Pezizomycotina</taxon>
        <taxon>Eurotiomycetes</taxon>
        <taxon>Eurotiomycetidae</taxon>
        <taxon>Eurotiales</taxon>
        <taxon>Aspergillaceae</taxon>
        <taxon>Aspergillus</taxon>
        <taxon>Aspergillus subgen. Fumigati</taxon>
    </lineage>
</organism>
<evidence type="ECO:0000313" key="3">
    <source>
        <dbReference type="Proteomes" id="UP000001699"/>
    </source>
</evidence>
<dbReference type="VEuPathDB" id="FungiDB:AFUB_091580"/>
<evidence type="ECO:0000256" key="1">
    <source>
        <dbReference type="SAM" id="SignalP"/>
    </source>
</evidence>
<evidence type="ECO:0008006" key="4">
    <source>
        <dbReference type="Google" id="ProtNLM"/>
    </source>
</evidence>
<evidence type="ECO:0000313" key="2">
    <source>
        <dbReference type="EMBL" id="EDP48441.1"/>
    </source>
</evidence>
<proteinExistence type="predicted"/>
<reference evidence="2 3" key="1">
    <citation type="journal article" date="2008" name="PLoS Genet.">
        <title>Genomic islands in the pathogenic filamentous fungus Aspergillus fumigatus.</title>
        <authorList>
            <person name="Fedorova N.D."/>
            <person name="Khaldi N."/>
            <person name="Joardar V.S."/>
            <person name="Maiti R."/>
            <person name="Amedeo P."/>
            <person name="Anderson M.J."/>
            <person name="Crabtree J."/>
            <person name="Silva J.C."/>
            <person name="Badger J.H."/>
            <person name="Albarraq A."/>
            <person name="Angiuoli S."/>
            <person name="Bussey H."/>
            <person name="Bowyer P."/>
            <person name="Cotty P.J."/>
            <person name="Dyer P.S."/>
            <person name="Egan A."/>
            <person name="Galens K."/>
            <person name="Fraser-Liggett C.M."/>
            <person name="Haas B.J."/>
            <person name="Inman J.M."/>
            <person name="Kent R."/>
            <person name="Lemieux S."/>
            <person name="Malavazi I."/>
            <person name="Orvis J."/>
            <person name="Roemer T."/>
            <person name="Ronning C.M."/>
            <person name="Sundaram J.P."/>
            <person name="Sutton G."/>
            <person name="Turner G."/>
            <person name="Venter J.C."/>
            <person name="White O.R."/>
            <person name="Whitty B.R."/>
            <person name="Youngman P."/>
            <person name="Wolfe K.H."/>
            <person name="Goldman G.H."/>
            <person name="Wortman J.R."/>
            <person name="Jiang B."/>
            <person name="Denning D.W."/>
            <person name="Nierman W.C."/>
        </authorList>
    </citation>
    <scope>NUCLEOTIDE SEQUENCE [LARGE SCALE GENOMIC DNA]</scope>
    <source>
        <strain evidence="3">CBS 144.89 / FGSC A1163 / CEA10</strain>
    </source>
</reference>
<feature type="signal peptide" evidence="1">
    <location>
        <begin position="1"/>
        <end position="24"/>
    </location>
</feature>
<sequence>MVGTGLRRTLKASVWLYLVYTATSFEHGSDTNWRPSSPIGVSWMDPSGITSYLPCCHSMIPLGHEGVVAGEYKSRQKAASDGKAWGATDGWKRPGKILQDKTRRQRLMKTTREDERLCACREPTGPVTTLRDLVVQVPTSSATLLVLTTAMRKLSSKYPTIIFPGIQARA</sequence>
<dbReference type="EMBL" id="DS499601">
    <property type="protein sequence ID" value="EDP48441.1"/>
    <property type="molecule type" value="Genomic_DNA"/>
</dbReference>
<dbReference type="HOGENOM" id="CLU_1570259_0_0_1"/>
<gene>
    <name evidence="2" type="ORF">AFUB_091580</name>
</gene>
<feature type="chain" id="PRO_5002760572" description="Secreted protein" evidence="1">
    <location>
        <begin position="25"/>
        <end position="170"/>
    </location>
</feature>
<dbReference type="AlphaFoldDB" id="B0YB51"/>
<keyword evidence="1" id="KW-0732">Signal</keyword>
<dbReference type="Proteomes" id="UP000001699">
    <property type="component" value="Unassembled WGS sequence"/>
</dbReference>